<reference evidence="2" key="1">
    <citation type="journal article" date="2023" name="Front. Plant Sci.">
        <title>Chromosomal-level genome assembly of Melastoma candidum provides insights into trichome evolution.</title>
        <authorList>
            <person name="Zhong Y."/>
            <person name="Wu W."/>
            <person name="Sun C."/>
            <person name="Zou P."/>
            <person name="Liu Y."/>
            <person name="Dai S."/>
            <person name="Zhou R."/>
        </authorList>
    </citation>
    <scope>NUCLEOTIDE SEQUENCE [LARGE SCALE GENOMIC DNA]</scope>
</reference>
<accession>A0ACB9LPR3</accession>
<protein>
    <submittedName>
        <fullName evidence="1">Uncharacterized protein</fullName>
    </submittedName>
</protein>
<sequence length="460" mass="52192">MERFNFVNEVGDGTFGNVWRAENKQTGEIVAIKRMKRKYYSLEECINLREVKCLQRMKHPNIIKLIEVIRDMNILYFVFEYMECNLYQAMKDREKLFSEAEVRNLCFQTFQGLAHMHHRGYFHRDLKPENLLITKGTVKIADFGLAREINSTPPYTEYVSTRWYRAPELLLQSQLYSSKVDMWAMGAIIAEMLSFRPLFPGSSEADEIYKICSVLGSPTWESWREGLILARDINYNFPQLAGCPLSALIPSASEDAISLISALCSWDPNRRPTALEALQHPFFQSCYYIPPSLRSRVGAIGTTPHDGNRGSIQVQNAKNYVPQSKNRTYASCAVSPKAQAFKSGVQPKLIIVNQNGQSNALPEDAKRDESSASIFPRQLKYQPSGKINPNPDKTSWRESGIADAAGKLANISLGIPRMPIKQHLPPPRQDAGWYVRPMDNHLWPPGLRPGQAYNTRKVAG</sequence>
<organism evidence="1 2">
    <name type="scientific">Melastoma candidum</name>
    <dbReference type="NCBI Taxonomy" id="119954"/>
    <lineage>
        <taxon>Eukaryota</taxon>
        <taxon>Viridiplantae</taxon>
        <taxon>Streptophyta</taxon>
        <taxon>Embryophyta</taxon>
        <taxon>Tracheophyta</taxon>
        <taxon>Spermatophyta</taxon>
        <taxon>Magnoliopsida</taxon>
        <taxon>eudicotyledons</taxon>
        <taxon>Gunneridae</taxon>
        <taxon>Pentapetalae</taxon>
        <taxon>rosids</taxon>
        <taxon>malvids</taxon>
        <taxon>Myrtales</taxon>
        <taxon>Melastomataceae</taxon>
        <taxon>Melastomatoideae</taxon>
        <taxon>Melastomateae</taxon>
        <taxon>Melastoma</taxon>
    </lineage>
</organism>
<dbReference type="Proteomes" id="UP001057402">
    <property type="component" value="Chromosome 11"/>
</dbReference>
<name>A0ACB9LPR3_9MYRT</name>
<comment type="caution">
    <text evidence="1">The sequence shown here is derived from an EMBL/GenBank/DDBJ whole genome shotgun (WGS) entry which is preliminary data.</text>
</comment>
<dbReference type="EMBL" id="CM042890">
    <property type="protein sequence ID" value="KAI4312972.1"/>
    <property type="molecule type" value="Genomic_DNA"/>
</dbReference>
<gene>
    <name evidence="1" type="ORF">MLD38_037756</name>
</gene>
<evidence type="ECO:0000313" key="1">
    <source>
        <dbReference type="EMBL" id="KAI4312972.1"/>
    </source>
</evidence>
<keyword evidence="2" id="KW-1185">Reference proteome</keyword>
<proteinExistence type="predicted"/>
<evidence type="ECO:0000313" key="2">
    <source>
        <dbReference type="Proteomes" id="UP001057402"/>
    </source>
</evidence>